<proteinExistence type="predicted"/>
<evidence type="ECO:0000313" key="3">
    <source>
        <dbReference type="Proteomes" id="UP000308430"/>
    </source>
</evidence>
<organism evidence="2 3">
    <name type="scientific">Pseudothauera nasutitermitis</name>
    <dbReference type="NCBI Taxonomy" id="2565930"/>
    <lineage>
        <taxon>Bacteria</taxon>
        <taxon>Pseudomonadati</taxon>
        <taxon>Pseudomonadota</taxon>
        <taxon>Betaproteobacteria</taxon>
        <taxon>Rhodocyclales</taxon>
        <taxon>Zoogloeaceae</taxon>
        <taxon>Pseudothauera</taxon>
    </lineage>
</organism>
<comment type="caution">
    <text evidence="2">The sequence shown here is derived from an EMBL/GenBank/DDBJ whole genome shotgun (WGS) entry which is preliminary data.</text>
</comment>
<evidence type="ECO:0000256" key="1">
    <source>
        <dbReference type="SAM" id="Phobius"/>
    </source>
</evidence>
<feature type="transmembrane region" description="Helical" evidence="1">
    <location>
        <begin position="12"/>
        <end position="34"/>
    </location>
</feature>
<keyword evidence="1" id="KW-1133">Transmembrane helix</keyword>
<keyword evidence="1" id="KW-0472">Membrane</keyword>
<protein>
    <submittedName>
        <fullName evidence="2">Iron transporter</fullName>
    </submittedName>
</protein>
<dbReference type="AlphaFoldDB" id="A0A4S4B0G0"/>
<keyword evidence="1" id="KW-0812">Transmembrane</keyword>
<dbReference type="EMBL" id="SSOC01000003">
    <property type="protein sequence ID" value="THF65941.1"/>
    <property type="molecule type" value="Genomic_DNA"/>
</dbReference>
<gene>
    <name evidence="2" type="ORF">E6C76_07485</name>
</gene>
<feature type="transmembrane region" description="Helical" evidence="1">
    <location>
        <begin position="70"/>
        <end position="89"/>
    </location>
</feature>
<name>A0A4S4B0G0_9RHOO</name>
<keyword evidence="3" id="KW-1185">Reference proteome</keyword>
<feature type="transmembrane region" description="Helical" evidence="1">
    <location>
        <begin position="46"/>
        <end position="63"/>
    </location>
</feature>
<dbReference type="Proteomes" id="UP000308430">
    <property type="component" value="Unassembled WGS sequence"/>
</dbReference>
<evidence type="ECO:0000313" key="2">
    <source>
        <dbReference type="EMBL" id="THF65941.1"/>
    </source>
</evidence>
<sequence>MMRHRVSVASRTLAAILGGYALTSALTMLLLAALMPMPETMARVSALKPGFLIYLLILLWVFHARSATRAWAWLAAWTGVASALCWAVLKGGWS</sequence>
<accession>A0A4S4B0G0</accession>
<reference evidence="2 3" key="1">
    <citation type="submission" date="2019-04" db="EMBL/GenBank/DDBJ databases">
        <title>Azoarcus nasutitermitis sp. nov. isolated from termite nest.</title>
        <authorList>
            <person name="Lin S.-Y."/>
            <person name="Hameed A."/>
            <person name="Hsu Y.-H."/>
            <person name="Young C.-C."/>
        </authorList>
    </citation>
    <scope>NUCLEOTIDE SEQUENCE [LARGE SCALE GENOMIC DNA]</scope>
    <source>
        <strain evidence="2 3">CC-YHH838</strain>
    </source>
</reference>